<accession>A0A0F9KFS1</accession>
<name>A0A0F9KFS1_9ZZZZ</name>
<gene>
    <name evidence="1" type="ORF">LCGC14_1408950</name>
</gene>
<comment type="caution">
    <text evidence="1">The sequence shown here is derived from an EMBL/GenBank/DDBJ whole genome shotgun (WGS) entry which is preliminary data.</text>
</comment>
<evidence type="ECO:0000313" key="1">
    <source>
        <dbReference type="EMBL" id="KKM73586.1"/>
    </source>
</evidence>
<dbReference type="EMBL" id="LAZR01009279">
    <property type="protein sequence ID" value="KKM73586.1"/>
    <property type="molecule type" value="Genomic_DNA"/>
</dbReference>
<dbReference type="AlphaFoldDB" id="A0A0F9KFS1"/>
<sequence length="73" mass="8568">MIDKDKKCCGNCTYWQNYQEGIRARISGAYNNIMSRGLIELRPCSWSAHPSINTVCQPIHTDEKFRCPEFRRE</sequence>
<organism evidence="1">
    <name type="scientific">marine sediment metagenome</name>
    <dbReference type="NCBI Taxonomy" id="412755"/>
    <lineage>
        <taxon>unclassified sequences</taxon>
        <taxon>metagenomes</taxon>
        <taxon>ecological metagenomes</taxon>
    </lineage>
</organism>
<reference evidence="1" key="1">
    <citation type="journal article" date="2015" name="Nature">
        <title>Complex archaea that bridge the gap between prokaryotes and eukaryotes.</title>
        <authorList>
            <person name="Spang A."/>
            <person name="Saw J.H."/>
            <person name="Jorgensen S.L."/>
            <person name="Zaremba-Niedzwiedzka K."/>
            <person name="Martijn J."/>
            <person name="Lind A.E."/>
            <person name="van Eijk R."/>
            <person name="Schleper C."/>
            <person name="Guy L."/>
            <person name="Ettema T.J."/>
        </authorList>
    </citation>
    <scope>NUCLEOTIDE SEQUENCE</scope>
</reference>
<proteinExistence type="predicted"/>
<protein>
    <submittedName>
        <fullName evidence="1">Uncharacterized protein</fullName>
    </submittedName>
</protein>